<dbReference type="STRING" id="1969733.B5V00_05715"/>
<feature type="transmembrane region" description="Helical" evidence="1">
    <location>
        <begin position="12"/>
        <end position="33"/>
    </location>
</feature>
<dbReference type="AlphaFoldDB" id="A0A1X0Y932"/>
<comment type="caution">
    <text evidence="2">The sequence shown here is derived from an EMBL/GenBank/DDBJ whole genome shotgun (WGS) entry which is preliminary data.</text>
</comment>
<dbReference type="Proteomes" id="UP000193136">
    <property type="component" value="Unassembled WGS sequence"/>
</dbReference>
<keyword evidence="1" id="KW-0812">Transmembrane</keyword>
<organism evidence="2 3">
    <name type="scientific">Geothermobacter hydrogeniphilus</name>
    <dbReference type="NCBI Taxonomy" id="1969733"/>
    <lineage>
        <taxon>Bacteria</taxon>
        <taxon>Pseudomonadati</taxon>
        <taxon>Thermodesulfobacteriota</taxon>
        <taxon>Desulfuromonadia</taxon>
        <taxon>Desulfuromonadales</taxon>
        <taxon>Geothermobacteraceae</taxon>
        <taxon>Geothermobacter</taxon>
    </lineage>
</organism>
<dbReference type="OrthoDB" id="5402297at2"/>
<sequence length="80" mass="9369">MKKMQQPSQLKEAWVLCFLLGVVMLNYPFIHIFNKDATLFGIPILILYLMVGWPLSIMVIFLFTRLLDRNSSQPDNRDQP</sequence>
<keyword evidence="1" id="KW-0472">Membrane</keyword>
<dbReference type="RefSeq" id="WP_085009808.1">
    <property type="nucleotide sequence ID" value="NZ_NAAD01000005.1"/>
</dbReference>
<name>A0A1X0Y932_9BACT</name>
<evidence type="ECO:0000313" key="2">
    <source>
        <dbReference type="EMBL" id="ORJ61534.1"/>
    </source>
</evidence>
<reference evidence="2 3" key="1">
    <citation type="submission" date="2017-03" db="EMBL/GenBank/DDBJ databases">
        <title>Genome sequence of Geothermobacter sp. EPR-M, Deep-Sea Iron Reducer.</title>
        <authorList>
            <person name="Tully B."/>
            <person name="Savalia P."/>
            <person name="Abuyen K."/>
            <person name="Baughan C."/>
            <person name="Romero E."/>
            <person name="Ronkowski C."/>
            <person name="Torres B."/>
            <person name="Tremblay J."/>
            <person name="Trujillo A."/>
            <person name="Tyler M."/>
            <person name="Perez-Rodriguez I."/>
            <person name="Amend J."/>
        </authorList>
    </citation>
    <scope>NUCLEOTIDE SEQUENCE [LARGE SCALE GENOMIC DNA]</scope>
    <source>
        <strain evidence="2 3">EPR-M</strain>
    </source>
</reference>
<accession>A0A1X0Y932</accession>
<keyword evidence="1" id="KW-1133">Transmembrane helix</keyword>
<keyword evidence="3" id="KW-1185">Reference proteome</keyword>
<evidence type="ECO:0000256" key="1">
    <source>
        <dbReference type="SAM" id="Phobius"/>
    </source>
</evidence>
<feature type="transmembrane region" description="Helical" evidence="1">
    <location>
        <begin position="39"/>
        <end position="63"/>
    </location>
</feature>
<dbReference type="EMBL" id="NAAD01000005">
    <property type="protein sequence ID" value="ORJ61534.1"/>
    <property type="molecule type" value="Genomic_DNA"/>
</dbReference>
<protein>
    <recommendedName>
        <fullName evidence="4">DUF3311 domain-containing protein</fullName>
    </recommendedName>
</protein>
<evidence type="ECO:0008006" key="4">
    <source>
        <dbReference type="Google" id="ProtNLM"/>
    </source>
</evidence>
<evidence type="ECO:0000313" key="3">
    <source>
        <dbReference type="Proteomes" id="UP000193136"/>
    </source>
</evidence>
<gene>
    <name evidence="2" type="ORF">B5V00_05715</name>
</gene>
<proteinExistence type="predicted"/>